<sequence length="1037" mass="112775">MKISDFSVDRPVTISMIVLAVLLIGIVSLTRLPIDLLPELDLPYAVVSVNYDGAGPEEIENLITKPVEESIATVDNVKNLISISDPGSSLVIVEFDWGTNLDFATLDMREKVSLIEDYLPEDADKPMVLKFDPTQEPIMKMGLSGDGTLDNLKRIAEDVYKPNLERISGVASVDISGGLEREIHINVNQERLTAYGLTLNSIASAIRSSNLDMSGGTIQQGDKDLLVKTTGEFDNVEEIRDLEIMTPQGQNITLSNIATVEDTEEEAKSYTYLNGEKSIGLAVQKQSGANTVQVANAVEKELKKLSKQIKSDVNTEIVVNQADFIEDAINNVKRNAVVGGGLAIFILLLFLKNIRSTIVIGTAIPISIVTAFVMMYFADLSLNLMTLGGVALGIGMLLDNAIVVLENIYRHRQEGEGKFEAAKKGTAEVGTAVLASTLTTAAVFLPIAYVEGLASEIFGPLALTVTFSLFASLLVALTLIPMLSSKLLRVKKEFDNPDQEFQSGKVTRSYRSLLEKSLNHRFIVVGLLIVGLVSFGLGVKTGIIPLKTEYMPKTDQGLFTVSIDLPEGKILEKTDNINKKIQTYIDEIPEVDIVYTNVGINGGLGASESNKANISVQLVDISQRERSTSEVVEGLRSKVKGIAGADIKVVAQTSILGGGGGNRAPIEVKIQGSDLNKLTEIANTVADEVRKVDGTRNVELSLDKSRPEIQVDIDRKLAKKLGFNQSQVASTVQTAIKGKVVSQYKEGGEEYDILLQLEDKEVGTINRLKDLKVTSSQGITVPLSQIADVKFSNGPTTIERENQERMIRVLTRFYGRSLGEVQQDIEKRVDKLSIPTSYRLEYGGESKDQKESFGDLGFALILAIVLVYMVMASQFESLIYPFIIMFTVPLALVGAILGLAVSGLSLNVPGIIGIIMLAGIVVNNAIVLIDYINHRREEESRKEAILNAGPIRLRPIMMTTLTTILGLSPMALGIGKGAEAQQPMAVVVVGGLLFSTILTLVIIPTIYSIIDDISTWIKGKLRRLLHGREEVEENIEA</sequence>
<dbReference type="InterPro" id="IPR027463">
    <property type="entry name" value="AcrB_DN_DC_subdom"/>
</dbReference>
<dbReference type="PANTHER" id="PTHR32063:SF0">
    <property type="entry name" value="SWARMING MOTILITY PROTEIN SWRC"/>
    <property type="match status" value="1"/>
</dbReference>
<feature type="transmembrane region" description="Helical" evidence="1">
    <location>
        <begin position="426"/>
        <end position="449"/>
    </location>
</feature>
<comment type="caution">
    <text evidence="2">The sequence shown here is derived from an EMBL/GenBank/DDBJ whole genome shotgun (WGS) entry which is preliminary data.</text>
</comment>
<reference evidence="2 3" key="1">
    <citation type="submission" date="2019-03" db="EMBL/GenBank/DDBJ databases">
        <title>Subsurface microbial communities from deep shales in Ohio and West Virginia, USA.</title>
        <authorList>
            <person name="Wrighton K."/>
        </authorList>
    </citation>
    <scope>NUCLEOTIDE SEQUENCE [LARGE SCALE GENOMIC DNA]</scope>
    <source>
        <strain evidence="2 3">MSL 6dP</strain>
    </source>
</reference>
<dbReference type="GO" id="GO:0005886">
    <property type="term" value="C:plasma membrane"/>
    <property type="evidence" value="ECO:0007669"/>
    <property type="project" value="TreeGrafter"/>
</dbReference>
<dbReference type="PANTHER" id="PTHR32063">
    <property type="match status" value="1"/>
</dbReference>
<dbReference type="EMBL" id="SOEG01000005">
    <property type="protein sequence ID" value="TDX52671.1"/>
    <property type="molecule type" value="Genomic_DNA"/>
</dbReference>
<keyword evidence="1" id="KW-0472">Membrane</keyword>
<dbReference type="PRINTS" id="PR00702">
    <property type="entry name" value="ACRIFLAVINRP"/>
</dbReference>
<dbReference type="AlphaFoldDB" id="A0A4R8H069"/>
<keyword evidence="1" id="KW-1133">Transmembrane helix</keyword>
<evidence type="ECO:0000313" key="2">
    <source>
        <dbReference type="EMBL" id="TDX52671.1"/>
    </source>
</evidence>
<keyword evidence="1" id="KW-0812">Transmembrane</keyword>
<dbReference type="Gene3D" id="3.30.70.1320">
    <property type="entry name" value="Multidrug efflux transporter AcrB pore domain like"/>
    <property type="match status" value="1"/>
</dbReference>
<dbReference type="GO" id="GO:0042910">
    <property type="term" value="F:xenobiotic transmembrane transporter activity"/>
    <property type="evidence" value="ECO:0007669"/>
    <property type="project" value="TreeGrafter"/>
</dbReference>
<dbReference type="Gene3D" id="3.30.70.1440">
    <property type="entry name" value="Multidrug efflux transporter AcrB pore domain"/>
    <property type="match status" value="1"/>
</dbReference>
<dbReference type="STRING" id="926561.GCA_000379025_00282"/>
<evidence type="ECO:0000313" key="3">
    <source>
        <dbReference type="Proteomes" id="UP000295832"/>
    </source>
</evidence>
<dbReference type="RefSeq" id="WP_134115362.1">
    <property type="nucleotide sequence ID" value="NZ_SOEG01000005.1"/>
</dbReference>
<dbReference type="Proteomes" id="UP000295832">
    <property type="component" value="Unassembled WGS sequence"/>
</dbReference>
<dbReference type="Gene3D" id="1.20.1640.10">
    <property type="entry name" value="Multidrug efflux transporter AcrB transmembrane domain"/>
    <property type="match status" value="2"/>
</dbReference>
<dbReference type="Pfam" id="PF00873">
    <property type="entry name" value="ACR_tran"/>
    <property type="match status" value="1"/>
</dbReference>
<organism evidence="2 3">
    <name type="scientific">Orenia marismortui</name>
    <dbReference type="NCBI Taxonomy" id="46469"/>
    <lineage>
        <taxon>Bacteria</taxon>
        <taxon>Bacillati</taxon>
        <taxon>Bacillota</taxon>
        <taxon>Clostridia</taxon>
        <taxon>Halanaerobiales</taxon>
        <taxon>Halobacteroidaceae</taxon>
        <taxon>Orenia</taxon>
    </lineage>
</organism>
<feature type="transmembrane region" description="Helical" evidence="1">
    <location>
        <begin position="953"/>
        <end position="972"/>
    </location>
</feature>
<feature type="transmembrane region" description="Helical" evidence="1">
    <location>
        <begin position="358"/>
        <end position="378"/>
    </location>
</feature>
<feature type="transmembrane region" description="Helical" evidence="1">
    <location>
        <begin position="910"/>
        <end position="932"/>
    </location>
</feature>
<feature type="transmembrane region" description="Helical" evidence="1">
    <location>
        <begin position="384"/>
        <end position="405"/>
    </location>
</feature>
<gene>
    <name evidence="2" type="ORF">C7959_10525</name>
</gene>
<proteinExistence type="predicted"/>
<protein>
    <submittedName>
        <fullName evidence="2">HAE1 family hydrophobic/amphiphilic exporter-1</fullName>
    </submittedName>
</protein>
<dbReference type="SUPFAM" id="SSF82866">
    <property type="entry name" value="Multidrug efflux transporter AcrB transmembrane domain"/>
    <property type="match status" value="2"/>
</dbReference>
<feature type="transmembrane region" description="Helical" evidence="1">
    <location>
        <begin position="12"/>
        <end position="34"/>
    </location>
</feature>
<feature type="transmembrane region" description="Helical" evidence="1">
    <location>
        <begin position="518"/>
        <end position="539"/>
    </location>
</feature>
<accession>A0A4R8H069</accession>
<name>A0A4R8H069_9FIRM</name>
<dbReference type="InterPro" id="IPR001036">
    <property type="entry name" value="Acrflvin-R"/>
</dbReference>
<dbReference type="SUPFAM" id="SSF82693">
    <property type="entry name" value="Multidrug efflux transporter AcrB pore domain, PN1, PN2, PC1 and PC2 subdomains"/>
    <property type="match status" value="3"/>
</dbReference>
<feature type="transmembrane region" description="Helical" evidence="1">
    <location>
        <begin position="878"/>
        <end position="904"/>
    </location>
</feature>
<feature type="transmembrane region" description="Helical" evidence="1">
    <location>
        <begin position="984"/>
        <end position="1010"/>
    </location>
</feature>
<dbReference type="Gene3D" id="3.30.2090.10">
    <property type="entry name" value="Multidrug efflux transporter AcrB TolC docking domain, DN and DC subdomains"/>
    <property type="match status" value="2"/>
</dbReference>
<dbReference type="SUPFAM" id="SSF82714">
    <property type="entry name" value="Multidrug efflux transporter AcrB TolC docking domain, DN and DC subdomains"/>
    <property type="match status" value="2"/>
</dbReference>
<feature type="transmembrane region" description="Helical" evidence="1">
    <location>
        <begin position="853"/>
        <end position="871"/>
    </location>
</feature>
<dbReference type="Gene3D" id="3.30.70.1430">
    <property type="entry name" value="Multidrug efflux transporter AcrB pore domain"/>
    <property type="match status" value="2"/>
</dbReference>
<keyword evidence="3" id="KW-1185">Reference proteome</keyword>
<feature type="transmembrane region" description="Helical" evidence="1">
    <location>
        <begin position="461"/>
        <end position="483"/>
    </location>
</feature>
<feature type="transmembrane region" description="Helical" evidence="1">
    <location>
        <begin position="335"/>
        <end position="351"/>
    </location>
</feature>
<evidence type="ECO:0000256" key="1">
    <source>
        <dbReference type="SAM" id="Phobius"/>
    </source>
</evidence>